<dbReference type="InterPro" id="IPR027359">
    <property type="entry name" value="Volt_channel_dom_sf"/>
</dbReference>
<dbReference type="EMBL" id="CAJPWZ010001142">
    <property type="protein sequence ID" value="CAG2209239.1"/>
    <property type="molecule type" value="Genomic_DNA"/>
</dbReference>
<evidence type="ECO:0000256" key="11">
    <source>
        <dbReference type="SAM" id="Phobius"/>
    </source>
</evidence>
<protein>
    <submittedName>
        <fullName evidence="12">HVCN1</fullName>
    </submittedName>
</protein>
<feature type="compositionally biased region" description="Acidic residues" evidence="10">
    <location>
        <begin position="474"/>
        <end position="483"/>
    </location>
</feature>
<evidence type="ECO:0000256" key="2">
    <source>
        <dbReference type="ARBA" id="ARBA00022448"/>
    </source>
</evidence>
<comment type="caution">
    <text evidence="12">The sequence shown here is derived from an EMBL/GenBank/DDBJ whole genome shotgun (WGS) entry which is preliminary data.</text>
</comment>
<dbReference type="PANTHER" id="PTHR46480">
    <property type="entry name" value="F20B24.22"/>
    <property type="match status" value="1"/>
</dbReference>
<keyword evidence="3" id="KW-1003">Cell membrane</keyword>
<evidence type="ECO:0000256" key="7">
    <source>
        <dbReference type="ARBA" id="ARBA00023065"/>
    </source>
</evidence>
<feature type="transmembrane region" description="Helical" evidence="11">
    <location>
        <begin position="285"/>
        <end position="306"/>
    </location>
</feature>
<evidence type="ECO:0000256" key="10">
    <source>
        <dbReference type="SAM" id="MobiDB-lite"/>
    </source>
</evidence>
<dbReference type="OrthoDB" id="427456at2759"/>
<evidence type="ECO:0000256" key="4">
    <source>
        <dbReference type="ARBA" id="ARBA00022692"/>
    </source>
</evidence>
<feature type="transmembrane region" description="Helical" evidence="11">
    <location>
        <begin position="136"/>
        <end position="157"/>
    </location>
</feature>
<keyword evidence="9" id="KW-0407">Ion channel</keyword>
<dbReference type="InterPro" id="IPR031846">
    <property type="entry name" value="Hvcn1"/>
</dbReference>
<gene>
    <name evidence="12" type="ORF">MEDL_23355</name>
</gene>
<evidence type="ECO:0000256" key="1">
    <source>
        <dbReference type="ARBA" id="ARBA00004651"/>
    </source>
</evidence>
<dbReference type="AlphaFoldDB" id="A0A8S3RJ35"/>
<evidence type="ECO:0000256" key="9">
    <source>
        <dbReference type="ARBA" id="ARBA00023303"/>
    </source>
</evidence>
<evidence type="ECO:0000256" key="5">
    <source>
        <dbReference type="ARBA" id="ARBA00022882"/>
    </source>
</evidence>
<reference evidence="12" key="1">
    <citation type="submission" date="2021-03" db="EMBL/GenBank/DDBJ databases">
        <authorList>
            <person name="Bekaert M."/>
        </authorList>
    </citation>
    <scope>NUCLEOTIDE SEQUENCE</scope>
</reference>
<evidence type="ECO:0000313" key="13">
    <source>
        <dbReference type="Proteomes" id="UP000683360"/>
    </source>
</evidence>
<accession>A0A8S3RJ35</accession>
<dbReference type="GO" id="GO:0030171">
    <property type="term" value="F:voltage-gated proton channel activity"/>
    <property type="evidence" value="ECO:0007669"/>
    <property type="project" value="InterPro"/>
</dbReference>
<evidence type="ECO:0000256" key="8">
    <source>
        <dbReference type="ARBA" id="ARBA00023136"/>
    </source>
</evidence>
<keyword evidence="6 11" id="KW-1133">Transmembrane helix</keyword>
<dbReference type="GO" id="GO:0005886">
    <property type="term" value="C:plasma membrane"/>
    <property type="evidence" value="ECO:0007669"/>
    <property type="project" value="UniProtKB-SubCell"/>
</dbReference>
<feature type="transmembrane region" description="Helical" evidence="11">
    <location>
        <begin position="255"/>
        <end position="273"/>
    </location>
</feature>
<evidence type="ECO:0000256" key="3">
    <source>
        <dbReference type="ARBA" id="ARBA00022475"/>
    </source>
</evidence>
<keyword evidence="4 11" id="KW-0812">Transmembrane</keyword>
<keyword evidence="13" id="KW-1185">Reference proteome</keyword>
<feature type="compositionally biased region" description="Acidic residues" evidence="10">
    <location>
        <begin position="491"/>
        <end position="501"/>
    </location>
</feature>
<name>A0A8S3RJ35_MYTED</name>
<keyword evidence="7" id="KW-0406">Ion transport</keyword>
<sequence length="501" mass="57195">MEKFKLSLLKSTLMNNSLHSSQTSPSLAQNGLETIMEKESLSSTTHYTRKKSFPFQHEHGLHAGMYSAHGSRRPSVAYRAVKAVENVARRMSTPDFSIERIEQNLEEELARESKEPEKLRDILRRSGEKLLHSKKVLFLIVLLNIIDCGLVLGELILDIHFIKDMVNDSKVLIKKFMFILRTEFSTIFGLIDILDVPAYFNTVINTISHPTKFNRTLSNLSSDHFQQFTHQDMPTFLDPTVTSVEEDIAHAFHKASIAILGFLVLMTLLKVFCYGKEIFKKKLQLFDGVIVIISFVLDLAFIKGMMEYPLEDAVEILAFLIPWRVIRVANSLVVSVTDQAHLQLKIIYSQKKSTESRLQFSQQQNQYHSDVLNRVKKLCEEEGIPTWKLSTAINEIPFPRKKRSKKFGLSIKKTLDKSINCMRLNDPRVSLPYGDPNIILSHDKMGSDSDEEDSKSKMFNVPSIHIIEPSDTIYESDEEDEENVGSGSSFSDDENDDSRQV</sequence>
<comment type="subcellular location">
    <subcellularLocation>
        <location evidence="1">Cell membrane</location>
        <topology evidence="1">Multi-pass membrane protein</topology>
    </subcellularLocation>
</comment>
<feature type="region of interest" description="Disordered" evidence="10">
    <location>
        <begin position="440"/>
        <end position="501"/>
    </location>
</feature>
<proteinExistence type="predicted"/>
<keyword evidence="8 11" id="KW-0472">Membrane</keyword>
<evidence type="ECO:0000313" key="12">
    <source>
        <dbReference type="EMBL" id="CAG2209239.1"/>
    </source>
</evidence>
<organism evidence="12 13">
    <name type="scientific">Mytilus edulis</name>
    <name type="common">Blue mussel</name>
    <dbReference type="NCBI Taxonomy" id="6550"/>
    <lineage>
        <taxon>Eukaryota</taxon>
        <taxon>Metazoa</taxon>
        <taxon>Spiralia</taxon>
        <taxon>Lophotrochozoa</taxon>
        <taxon>Mollusca</taxon>
        <taxon>Bivalvia</taxon>
        <taxon>Autobranchia</taxon>
        <taxon>Pteriomorphia</taxon>
        <taxon>Mytilida</taxon>
        <taxon>Mytiloidea</taxon>
        <taxon>Mytilidae</taxon>
        <taxon>Mytilinae</taxon>
        <taxon>Mytilus</taxon>
    </lineage>
</organism>
<dbReference type="Gene3D" id="1.20.120.350">
    <property type="entry name" value="Voltage-gated potassium channels. Chain C"/>
    <property type="match status" value="1"/>
</dbReference>
<keyword evidence="5" id="KW-0851">Voltage-gated channel</keyword>
<dbReference type="PANTHER" id="PTHR46480:SF1">
    <property type="entry name" value="VOLTAGE-GATED HYDROGEN CHANNEL 1"/>
    <property type="match status" value="1"/>
</dbReference>
<dbReference type="GO" id="GO:0034702">
    <property type="term" value="C:monoatomic ion channel complex"/>
    <property type="evidence" value="ECO:0007669"/>
    <property type="project" value="UniProtKB-KW"/>
</dbReference>
<keyword evidence="2" id="KW-0813">Transport</keyword>
<dbReference type="Proteomes" id="UP000683360">
    <property type="component" value="Unassembled WGS sequence"/>
</dbReference>
<evidence type="ECO:0000256" key="6">
    <source>
        <dbReference type="ARBA" id="ARBA00022989"/>
    </source>
</evidence>